<dbReference type="Proteomes" id="UP000616143">
    <property type="component" value="Unassembled WGS sequence"/>
</dbReference>
<dbReference type="InterPro" id="IPR001296">
    <property type="entry name" value="Glyco_trans_1"/>
</dbReference>
<dbReference type="KEGG" id="sacd:HS1genome_1870"/>
<dbReference type="OrthoDB" id="132546at2157"/>
<evidence type="ECO:0000259" key="1">
    <source>
        <dbReference type="Pfam" id="PF00534"/>
    </source>
</evidence>
<dbReference type="PANTHER" id="PTHR45947:SF3">
    <property type="entry name" value="SULFOQUINOVOSYL TRANSFERASE SQD2"/>
    <property type="match status" value="1"/>
</dbReference>
<evidence type="ECO:0000313" key="3">
    <source>
        <dbReference type="EMBL" id="GGT92839.1"/>
    </source>
</evidence>
<name>A0A348B5M9_9CREN</name>
<proteinExistence type="predicted"/>
<dbReference type="InterPro" id="IPR050194">
    <property type="entry name" value="Glycosyltransferase_grp1"/>
</dbReference>
<dbReference type="Pfam" id="PF00534">
    <property type="entry name" value="Glycos_transf_1"/>
    <property type="match status" value="1"/>
</dbReference>
<reference evidence="4" key="2">
    <citation type="submission" date="2018-04" db="EMBL/GenBank/DDBJ databases">
        <title>Complete genome sequence of Sulfodiicoccus acidiphilus strain HS-1.</title>
        <authorList>
            <person name="Sakai H.D."/>
            <person name="Kurosawa N."/>
        </authorList>
    </citation>
    <scope>NUCLEOTIDE SEQUENCE [LARGE SCALE GENOMIC DNA]</scope>
    <source>
        <strain evidence="4">HS-1</strain>
    </source>
</reference>
<dbReference type="EMBL" id="AP018553">
    <property type="protein sequence ID" value="BBD73481.1"/>
    <property type="molecule type" value="Genomic_DNA"/>
</dbReference>
<feature type="domain" description="Glycosyl transferase family 1" evidence="1">
    <location>
        <begin position="7"/>
        <end position="167"/>
    </location>
</feature>
<reference evidence="2" key="3">
    <citation type="journal article" date="2019" name="BMC Res. Notes">
        <title>Complete genome sequence of the Sulfodiicoccus acidiphilus strain HS-1T, the first crenarchaeon that lacks polB3, isolated from an acidic hot spring in Ohwaku-dani, Hakone, Japan.</title>
        <authorList>
            <person name="Sakai H.D."/>
            <person name="Kurosawa N."/>
        </authorList>
    </citation>
    <scope>NUCLEOTIDE SEQUENCE</scope>
    <source>
        <strain evidence="2">HS-1</strain>
    </source>
</reference>
<gene>
    <name evidence="3" type="ORF">GCM10007116_08280</name>
    <name evidence="2" type="ORF">HS1genome_1870</name>
</gene>
<protein>
    <recommendedName>
        <fullName evidence="1">Glycosyl transferase family 1 domain-containing protein</fullName>
    </recommendedName>
</protein>
<dbReference type="Proteomes" id="UP000276741">
    <property type="component" value="Chromosome"/>
</dbReference>
<sequence length="184" mass="20335">MFKPIERTAARERLGIDKSVFMVLFVGRLVEGKGVHIVLEIAKIMKDVEFYIIGDGPLREDVTRASLEARNVHYVGPVNNLSLPVWLSASNVLIVPSTGEEGFGRVIIEALACGIPVVGSNLGGIPEAIGPHVGKIVPPTPEEFMRAIREISRSPYSSQEIRRYAEERFSIKNAEIILRSLTDR</sequence>
<evidence type="ECO:0000313" key="2">
    <source>
        <dbReference type="EMBL" id="BBD73481.1"/>
    </source>
</evidence>
<dbReference type="GeneID" id="38667344"/>
<accession>A0A348B5M9</accession>
<evidence type="ECO:0000313" key="4">
    <source>
        <dbReference type="Proteomes" id="UP000276741"/>
    </source>
</evidence>
<organism evidence="2 4">
    <name type="scientific">Sulfodiicoccus acidiphilus</name>
    <dbReference type="NCBI Taxonomy" id="1670455"/>
    <lineage>
        <taxon>Archaea</taxon>
        <taxon>Thermoproteota</taxon>
        <taxon>Thermoprotei</taxon>
        <taxon>Sulfolobales</taxon>
        <taxon>Sulfolobaceae</taxon>
        <taxon>Sulfodiicoccus</taxon>
    </lineage>
</organism>
<keyword evidence="4" id="KW-1185">Reference proteome</keyword>
<dbReference type="SUPFAM" id="SSF53756">
    <property type="entry name" value="UDP-Glycosyltransferase/glycogen phosphorylase"/>
    <property type="match status" value="1"/>
</dbReference>
<dbReference type="AlphaFoldDB" id="A0A348B5M9"/>
<dbReference type="RefSeq" id="WP_126450699.1">
    <property type="nucleotide sequence ID" value="NZ_AP018553.1"/>
</dbReference>
<reference evidence="3" key="1">
    <citation type="journal article" date="2014" name="Int. J. Syst. Evol. Microbiol.">
        <title>Complete genome sequence of Corynebacterium casei LMG S-19264T (=DSM 44701T), isolated from a smear-ripened cheese.</title>
        <authorList>
            <consortium name="US DOE Joint Genome Institute (JGI-PGF)"/>
            <person name="Walter F."/>
            <person name="Albersmeier A."/>
            <person name="Kalinowski J."/>
            <person name="Ruckert C."/>
        </authorList>
    </citation>
    <scope>NUCLEOTIDE SEQUENCE</scope>
    <source>
        <strain evidence="3">JCM 31740</strain>
    </source>
</reference>
<dbReference type="PANTHER" id="PTHR45947">
    <property type="entry name" value="SULFOQUINOVOSYL TRANSFERASE SQD2"/>
    <property type="match status" value="1"/>
</dbReference>
<dbReference type="Gene3D" id="3.40.50.2000">
    <property type="entry name" value="Glycogen Phosphorylase B"/>
    <property type="match status" value="1"/>
</dbReference>
<reference evidence="3" key="4">
    <citation type="submission" date="2020-09" db="EMBL/GenBank/DDBJ databases">
        <authorList>
            <person name="Sun Q."/>
            <person name="Ohkuma M."/>
        </authorList>
    </citation>
    <scope>NUCLEOTIDE SEQUENCE</scope>
    <source>
        <strain evidence="3">JCM 31740</strain>
    </source>
</reference>
<dbReference type="GO" id="GO:0016757">
    <property type="term" value="F:glycosyltransferase activity"/>
    <property type="evidence" value="ECO:0007669"/>
    <property type="project" value="InterPro"/>
</dbReference>
<dbReference type="EMBL" id="BMQS01000006">
    <property type="protein sequence ID" value="GGT92839.1"/>
    <property type="molecule type" value="Genomic_DNA"/>
</dbReference>